<keyword evidence="6" id="KW-0539">Nucleus</keyword>
<dbReference type="Gene3D" id="4.10.240.10">
    <property type="entry name" value="Zn(2)-C6 fungal-type DNA-binding domain"/>
    <property type="match status" value="1"/>
</dbReference>
<dbReference type="GO" id="GO:0045944">
    <property type="term" value="P:positive regulation of transcription by RNA polymerase II"/>
    <property type="evidence" value="ECO:0007669"/>
    <property type="project" value="TreeGrafter"/>
</dbReference>
<organism evidence="9 10">
    <name type="scientific">Cyberlindnera jadinii (strain ATCC 18201 / CBS 1600 / BCRC 20928 / JCM 3617 / NBRC 0987 / NRRL Y-1542)</name>
    <name type="common">Torula yeast</name>
    <name type="synonym">Candida utilis</name>
    <dbReference type="NCBI Taxonomy" id="983966"/>
    <lineage>
        <taxon>Eukaryota</taxon>
        <taxon>Fungi</taxon>
        <taxon>Dikarya</taxon>
        <taxon>Ascomycota</taxon>
        <taxon>Saccharomycotina</taxon>
        <taxon>Saccharomycetes</taxon>
        <taxon>Phaffomycetales</taxon>
        <taxon>Phaffomycetaceae</taxon>
        <taxon>Cyberlindnera</taxon>
    </lineage>
</organism>
<evidence type="ECO:0000256" key="4">
    <source>
        <dbReference type="ARBA" id="ARBA00023125"/>
    </source>
</evidence>
<evidence type="ECO:0000256" key="1">
    <source>
        <dbReference type="ARBA" id="ARBA00022723"/>
    </source>
</evidence>
<evidence type="ECO:0000259" key="8">
    <source>
        <dbReference type="PROSITE" id="PS50048"/>
    </source>
</evidence>
<dbReference type="InterPro" id="IPR050675">
    <property type="entry name" value="OAF3"/>
</dbReference>
<keyword evidence="4" id="KW-0238">DNA-binding</keyword>
<dbReference type="InterPro" id="IPR036864">
    <property type="entry name" value="Zn2-C6_fun-type_DNA-bd_sf"/>
</dbReference>
<evidence type="ECO:0000256" key="6">
    <source>
        <dbReference type="ARBA" id="ARBA00023242"/>
    </source>
</evidence>
<evidence type="ECO:0000313" key="9">
    <source>
        <dbReference type="EMBL" id="ODV75103.1"/>
    </source>
</evidence>
<name>A0A1E4S6K3_CYBJN</name>
<keyword evidence="5" id="KW-0804">Transcription</keyword>
<reference evidence="9 10" key="1">
    <citation type="journal article" date="2016" name="Proc. Natl. Acad. Sci. U.S.A.">
        <title>Comparative genomics of biotechnologically important yeasts.</title>
        <authorList>
            <person name="Riley R."/>
            <person name="Haridas S."/>
            <person name="Wolfe K.H."/>
            <person name="Lopes M.R."/>
            <person name="Hittinger C.T."/>
            <person name="Goeker M."/>
            <person name="Salamov A.A."/>
            <person name="Wisecaver J.H."/>
            <person name="Long T.M."/>
            <person name="Calvey C.H."/>
            <person name="Aerts A.L."/>
            <person name="Barry K.W."/>
            <person name="Choi C."/>
            <person name="Clum A."/>
            <person name="Coughlan A.Y."/>
            <person name="Deshpande S."/>
            <person name="Douglass A.P."/>
            <person name="Hanson S.J."/>
            <person name="Klenk H.-P."/>
            <person name="LaButti K.M."/>
            <person name="Lapidus A."/>
            <person name="Lindquist E.A."/>
            <person name="Lipzen A.M."/>
            <person name="Meier-Kolthoff J.P."/>
            <person name="Ohm R.A."/>
            <person name="Otillar R.P."/>
            <person name="Pangilinan J.L."/>
            <person name="Peng Y."/>
            <person name="Rokas A."/>
            <person name="Rosa C.A."/>
            <person name="Scheuner C."/>
            <person name="Sibirny A.A."/>
            <person name="Slot J.C."/>
            <person name="Stielow J.B."/>
            <person name="Sun H."/>
            <person name="Kurtzman C.P."/>
            <person name="Blackwell M."/>
            <person name="Grigoriev I.V."/>
            <person name="Jeffries T.W."/>
        </authorList>
    </citation>
    <scope>NUCLEOTIDE SEQUENCE [LARGE SCALE GENOMIC DNA]</scope>
    <source>
        <strain evidence="10">ATCC 18201 / CBS 1600 / BCRC 20928 / JCM 3617 / NBRC 0987 / NRRL Y-1542</strain>
    </source>
</reference>
<accession>A0A1E4S6K3</accession>
<dbReference type="InterPro" id="IPR001138">
    <property type="entry name" value="Zn2Cys6_DnaBD"/>
</dbReference>
<gene>
    <name evidence="9" type="ORF">CYBJADRAFT_165866</name>
</gene>
<proteinExistence type="predicted"/>
<dbReference type="AlphaFoldDB" id="A0A1E4S6K3"/>
<keyword evidence="2" id="KW-0862">Zinc</keyword>
<dbReference type="STRING" id="983966.A0A1E4S6K3"/>
<sequence>MDSTIKRRRARKSCLVCREKKTRCDQQKPICSMCKRRKYPGKCVYKEDIEVDETVQQDQENSKADHDSWSVLLKRVQLLENTLKEQQGKHHQHHGFTPSCGSNIHDLLSEDTDCHTLNFNNDELPGTTSTFTGPLSWVSLVRKDRYLSSFTLTLQKHRRDHDSQIQNDPTWIELSKAYAKHFDYETAPLKDVKQSSIVETVTDLMKDKRLVWLLVDKFFDSDFAQVLPVLLREQFIEQVESLMGGRSEEDSKINFTRRDQCPIAGLLLLVMRMASLSVYNMKPLTSMAMSEDDNYIFLNPVTRSAVEAADRCIQESKKLLQVSLPFFQLSLLKRYYELIAPEDYDCMRVTPPGKFGELLHYAIQCSLNRDPSKADNGLNISDNFARRLWFMVLQLDINHLMLVGGPSLLDEKMYDTELPRLNECESPTEFIMDKNIVDFGALAEQAHKVLTDILRVRDPPTVREIKTKLQPIQEKVDQFSSVEDIISRPSITMLDRMTKLKQMFILVNSICVLMMIHYHLFLYYCKHNDRESALDHYIKVLKMTSRLYPTILFFDQNNSIYDMSVHFGCAVLFVPKLEMFLHKTMHILCSIVARIKTFKLISSGPNVRKMAVMDKIVILVLVSLTNILKAFEVMSSTHLHAWIVSRVASFAAKRLYTLEPGYSMVPTEIDLDIIRQFNRSGDDDEIFFHFTECDLERIYQTLLPFSETDNKISSTGLKIMPDTSGESSRWLMETVRELAEKRPQAEPNSIHTSVTMSQNEKLGSTAATVRSPIATTTRSPTAADNPLYETNFAMTDFTSDELETYFLTHTFG</sequence>
<evidence type="ECO:0000256" key="5">
    <source>
        <dbReference type="ARBA" id="ARBA00023163"/>
    </source>
</evidence>
<keyword evidence="7" id="KW-0472">Membrane</keyword>
<feature type="domain" description="Zn(2)-C6 fungal-type" evidence="8">
    <location>
        <begin position="13"/>
        <end position="45"/>
    </location>
</feature>
<dbReference type="PROSITE" id="PS50048">
    <property type="entry name" value="ZN2_CY6_FUNGAL_2"/>
    <property type="match status" value="1"/>
</dbReference>
<dbReference type="OMA" id="NECESPT"/>
<dbReference type="PROSITE" id="PS00463">
    <property type="entry name" value="ZN2_CY6_FUNGAL_1"/>
    <property type="match status" value="1"/>
</dbReference>
<keyword evidence="7" id="KW-0812">Transmembrane</keyword>
<dbReference type="SUPFAM" id="SSF57701">
    <property type="entry name" value="Zn2/Cys6 DNA-binding domain"/>
    <property type="match status" value="1"/>
</dbReference>
<keyword evidence="3" id="KW-0805">Transcription regulation</keyword>
<dbReference type="InterPro" id="IPR007219">
    <property type="entry name" value="XnlR_reg_dom"/>
</dbReference>
<evidence type="ECO:0000256" key="2">
    <source>
        <dbReference type="ARBA" id="ARBA00022833"/>
    </source>
</evidence>
<dbReference type="CDD" id="cd12148">
    <property type="entry name" value="fungal_TF_MHR"/>
    <property type="match status" value="1"/>
</dbReference>
<dbReference type="PANTHER" id="PTHR31069">
    <property type="entry name" value="OLEATE-ACTIVATED TRANSCRIPTION FACTOR 1-RELATED"/>
    <property type="match status" value="1"/>
</dbReference>
<dbReference type="GO" id="GO:0000978">
    <property type="term" value="F:RNA polymerase II cis-regulatory region sequence-specific DNA binding"/>
    <property type="evidence" value="ECO:0007669"/>
    <property type="project" value="TreeGrafter"/>
</dbReference>
<dbReference type="Proteomes" id="UP000094389">
    <property type="component" value="Unassembled WGS sequence"/>
</dbReference>
<evidence type="ECO:0000256" key="3">
    <source>
        <dbReference type="ARBA" id="ARBA00023015"/>
    </source>
</evidence>
<keyword evidence="1" id="KW-0479">Metal-binding</keyword>
<dbReference type="Pfam" id="PF04082">
    <property type="entry name" value="Fungal_trans"/>
    <property type="match status" value="1"/>
</dbReference>
<dbReference type="EMBL" id="KV453926">
    <property type="protein sequence ID" value="ODV75103.1"/>
    <property type="molecule type" value="Genomic_DNA"/>
</dbReference>
<keyword evidence="10" id="KW-1185">Reference proteome</keyword>
<dbReference type="GeneID" id="30988645"/>
<dbReference type="GO" id="GO:0008270">
    <property type="term" value="F:zinc ion binding"/>
    <property type="evidence" value="ECO:0007669"/>
    <property type="project" value="InterPro"/>
</dbReference>
<dbReference type="CDD" id="cd00067">
    <property type="entry name" value="GAL4"/>
    <property type="match status" value="1"/>
</dbReference>
<dbReference type="OrthoDB" id="4159781at2759"/>
<feature type="transmembrane region" description="Helical" evidence="7">
    <location>
        <begin position="503"/>
        <end position="524"/>
    </location>
</feature>
<dbReference type="GO" id="GO:0005634">
    <property type="term" value="C:nucleus"/>
    <property type="evidence" value="ECO:0007669"/>
    <property type="project" value="TreeGrafter"/>
</dbReference>
<dbReference type="SMART" id="SM00066">
    <property type="entry name" value="GAL4"/>
    <property type="match status" value="1"/>
</dbReference>
<evidence type="ECO:0000256" key="7">
    <source>
        <dbReference type="SAM" id="Phobius"/>
    </source>
</evidence>
<evidence type="ECO:0000313" key="10">
    <source>
        <dbReference type="Proteomes" id="UP000094389"/>
    </source>
</evidence>
<dbReference type="GO" id="GO:0000981">
    <property type="term" value="F:DNA-binding transcription factor activity, RNA polymerase II-specific"/>
    <property type="evidence" value="ECO:0007669"/>
    <property type="project" value="InterPro"/>
</dbReference>
<protein>
    <recommendedName>
        <fullName evidence="8">Zn(2)-C6 fungal-type domain-containing protein</fullName>
    </recommendedName>
</protein>
<dbReference type="RefSeq" id="XP_020072142.1">
    <property type="nucleotide sequence ID" value="XM_020214249.1"/>
</dbReference>
<keyword evidence="7" id="KW-1133">Transmembrane helix</keyword>
<dbReference type="Pfam" id="PF00172">
    <property type="entry name" value="Zn_clus"/>
    <property type="match status" value="1"/>
</dbReference>
<dbReference type="PANTHER" id="PTHR31069:SF12">
    <property type="entry name" value="TRANSCRIPTION FACTOR DOMAIN-CONTAINING PROTEIN"/>
    <property type="match status" value="1"/>
</dbReference>
<dbReference type="GO" id="GO:0006351">
    <property type="term" value="P:DNA-templated transcription"/>
    <property type="evidence" value="ECO:0007669"/>
    <property type="project" value="InterPro"/>
</dbReference>